<dbReference type="PANTHER" id="PTHR12277:SF81">
    <property type="entry name" value="PROTEIN ABHD13"/>
    <property type="match status" value="1"/>
</dbReference>
<protein>
    <submittedName>
        <fullName evidence="2">Lysophospholipase</fullName>
    </submittedName>
</protein>
<comment type="caution">
    <text evidence="2">The sequence shown here is derived from an EMBL/GenBank/DDBJ whole genome shotgun (WGS) entry which is preliminary data.</text>
</comment>
<dbReference type="Proteomes" id="UP001519924">
    <property type="component" value="Unassembled WGS sequence"/>
</dbReference>
<organism evidence="2 3">
    <name type="scientific">Caldovatus aquaticus</name>
    <dbReference type="NCBI Taxonomy" id="2865671"/>
    <lineage>
        <taxon>Bacteria</taxon>
        <taxon>Pseudomonadati</taxon>
        <taxon>Pseudomonadota</taxon>
        <taxon>Alphaproteobacteria</taxon>
        <taxon>Acetobacterales</taxon>
        <taxon>Roseomonadaceae</taxon>
        <taxon>Caldovatus</taxon>
    </lineage>
</organism>
<reference evidence="2 3" key="1">
    <citation type="submission" date="2021-08" db="EMBL/GenBank/DDBJ databases">
        <title>Caldovatus sediminis gen. nov., sp. nov., a moderately thermophilic bacterium isolated from a hot spring.</title>
        <authorList>
            <person name="Hu C.-J."/>
            <person name="Li W.-J."/>
            <person name="Xian W.-D."/>
        </authorList>
    </citation>
    <scope>NUCLEOTIDE SEQUENCE [LARGE SCALE GENOMIC DNA]</scope>
    <source>
        <strain evidence="2 3">SYSU G05006</strain>
    </source>
</reference>
<proteinExistence type="predicted"/>
<accession>A0ABS7F0C3</accession>
<dbReference type="InterPro" id="IPR000073">
    <property type="entry name" value="AB_hydrolase_1"/>
</dbReference>
<name>A0ABS7F0C3_9PROT</name>
<feature type="domain" description="AB hydrolase-1" evidence="1">
    <location>
        <begin position="58"/>
        <end position="157"/>
    </location>
</feature>
<sequence length="190" mass="19882">MLLFLAQRPLLYPGAWPGGPDASPGDPPPGFRAVRLATEDGERLAAWWRAPAAPGRAVLLYSPGNAGTLAHRRHRAAALAAEGRGLLVLSYRGYAGSTGRPSEEGLARAAHAFVAERHPEAPPVLFGGSLGSGVAVRLASGRRVAGLVFEAPFSSAVDVARAAFRFVPVGLPMRDRFDSAARIGGPARRC</sequence>
<dbReference type="SUPFAM" id="SSF53474">
    <property type="entry name" value="alpha/beta-Hydrolases"/>
    <property type="match status" value="1"/>
</dbReference>
<evidence type="ECO:0000313" key="3">
    <source>
        <dbReference type="Proteomes" id="UP001519924"/>
    </source>
</evidence>
<evidence type="ECO:0000259" key="1">
    <source>
        <dbReference type="Pfam" id="PF00561"/>
    </source>
</evidence>
<dbReference type="Gene3D" id="3.40.50.1820">
    <property type="entry name" value="alpha/beta hydrolase"/>
    <property type="match status" value="1"/>
</dbReference>
<dbReference type="PANTHER" id="PTHR12277">
    <property type="entry name" value="ALPHA/BETA HYDROLASE DOMAIN-CONTAINING PROTEIN"/>
    <property type="match status" value="1"/>
</dbReference>
<dbReference type="EMBL" id="JAHZUY010000010">
    <property type="protein sequence ID" value="MBW8269049.1"/>
    <property type="molecule type" value="Genomic_DNA"/>
</dbReference>
<dbReference type="InterPro" id="IPR029058">
    <property type="entry name" value="AB_hydrolase_fold"/>
</dbReference>
<gene>
    <name evidence="2" type="ORF">K1J50_06060</name>
</gene>
<dbReference type="Pfam" id="PF00561">
    <property type="entry name" value="Abhydrolase_1"/>
    <property type="match status" value="1"/>
</dbReference>
<dbReference type="RefSeq" id="WP_220116725.1">
    <property type="nucleotide sequence ID" value="NZ_JAHZUY010000010.1"/>
</dbReference>
<keyword evidence="3" id="KW-1185">Reference proteome</keyword>
<evidence type="ECO:0000313" key="2">
    <source>
        <dbReference type="EMBL" id="MBW8269049.1"/>
    </source>
</evidence>